<proteinExistence type="predicted"/>
<sequence>MGKTIAGEDEDLQNQKRIRGLGEDRENPPMPKSVESLQGRGFRNTKACSRVGAKANVRNVGRSCLKRWLDGRA</sequence>
<gene>
    <name evidence="2" type="ORF">Taro_019726</name>
</gene>
<protein>
    <submittedName>
        <fullName evidence="2">Uncharacterized protein</fullName>
    </submittedName>
</protein>
<name>A0A843ULT0_COLES</name>
<evidence type="ECO:0000256" key="1">
    <source>
        <dbReference type="SAM" id="MobiDB-lite"/>
    </source>
</evidence>
<evidence type="ECO:0000313" key="2">
    <source>
        <dbReference type="EMBL" id="MQL87192.1"/>
    </source>
</evidence>
<reference evidence="2" key="1">
    <citation type="submission" date="2017-07" db="EMBL/GenBank/DDBJ databases">
        <title>Taro Niue Genome Assembly and Annotation.</title>
        <authorList>
            <person name="Atibalentja N."/>
            <person name="Keating K."/>
            <person name="Fields C.J."/>
        </authorList>
    </citation>
    <scope>NUCLEOTIDE SEQUENCE</scope>
    <source>
        <strain evidence="2">Niue_2</strain>
        <tissue evidence="2">Leaf</tissue>
    </source>
</reference>
<dbReference type="Proteomes" id="UP000652761">
    <property type="component" value="Unassembled WGS sequence"/>
</dbReference>
<comment type="caution">
    <text evidence="2">The sequence shown here is derived from an EMBL/GenBank/DDBJ whole genome shotgun (WGS) entry which is preliminary data.</text>
</comment>
<organism evidence="2 3">
    <name type="scientific">Colocasia esculenta</name>
    <name type="common">Wild taro</name>
    <name type="synonym">Arum esculentum</name>
    <dbReference type="NCBI Taxonomy" id="4460"/>
    <lineage>
        <taxon>Eukaryota</taxon>
        <taxon>Viridiplantae</taxon>
        <taxon>Streptophyta</taxon>
        <taxon>Embryophyta</taxon>
        <taxon>Tracheophyta</taxon>
        <taxon>Spermatophyta</taxon>
        <taxon>Magnoliopsida</taxon>
        <taxon>Liliopsida</taxon>
        <taxon>Araceae</taxon>
        <taxon>Aroideae</taxon>
        <taxon>Colocasieae</taxon>
        <taxon>Colocasia</taxon>
    </lineage>
</organism>
<keyword evidence="3" id="KW-1185">Reference proteome</keyword>
<accession>A0A843ULT0</accession>
<evidence type="ECO:0000313" key="3">
    <source>
        <dbReference type="Proteomes" id="UP000652761"/>
    </source>
</evidence>
<feature type="region of interest" description="Disordered" evidence="1">
    <location>
        <begin position="1"/>
        <end position="37"/>
    </location>
</feature>
<dbReference type="EMBL" id="NMUH01000959">
    <property type="protein sequence ID" value="MQL87192.1"/>
    <property type="molecule type" value="Genomic_DNA"/>
</dbReference>
<dbReference type="AlphaFoldDB" id="A0A843ULT0"/>